<reference evidence="6 7" key="1">
    <citation type="submission" date="2018-06" db="EMBL/GenBank/DDBJ databases">
        <title>Complete Genomes of Monosporascus.</title>
        <authorList>
            <person name="Robinson A.J."/>
            <person name="Natvig D.O."/>
        </authorList>
    </citation>
    <scope>NUCLEOTIDE SEQUENCE [LARGE SCALE GENOMIC DNA]</scope>
    <source>
        <strain evidence="6 7">CBS 609.92</strain>
    </source>
</reference>
<feature type="compositionally biased region" description="Polar residues" evidence="2">
    <location>
        <begin position="1267"/>
        <end position="1277"/>
    </location>
</feature>
<dbReference type="PANTHER" id="PTHR10887">
    <property type="entry name" value="DNA2/NAM7 HELICASE FAMILY"/>
    <property type="match status" value="1"/>
</dbReference>
<keyword evidence="1" id="KW-0067">ATP-binding</keyword>
<dbReference type="Pfam" id="PF13087">
    <property type="entry name" value="AAA_12"/>
    <property type="match status" value="1"/>
</dbReference>
<feature type="domain" description="DNA2/NAM7 helicase-like C-terminal" evidence="4">
    <location>
        <begin position="721"/>
        <end position="908"/>
    </location>
</feature>
<evidence type="ECO:0000313" key="7">
    <source>
        <dbReference type="Proteomes" id="UP000294003"/>
    </source>
</evidence>
<evidence type="ECO:0000313" key="6">
    <source>
        <dbReference type="EMBL" id="RYO83542.1"/>
    </source>
</evidence>
<feature type="compositionally biased region" description="Polar residues" evidence="2">
    <location>
        <begin position="1069"/>
        <end position="1085"/>
    </location>
</feature>
<feature type="region of interest" description="Disordered" evidence="2">
    <location>
        <begin position="1203"/>
        <end position="1277"/>
    </location>
</feature>
<dbReference type="InterPro" id="IPR041677">
    <property type="entry name" value="DNA2/NAM7_AAA_11"/>
</dbReference>
<dbReference type="InterPro" id="IPR041679">
    <property type="entry name" value="DNA2/NAM7-like_C"/>
</dbReference>
<feature type="domain" description="DNA2/NAM7 helicase helicase" evidence="3">
    <location>
        <begin position="321"/>
        <end position="706"/>
    </location>
</feature>
<organism evidence="6 7">
    <name type="scientific">Monosporascus cannonballus</name>
    <dbReference type="NCBI Taxonomy" id="155416"/>
    <lineage>
        <taxon>Eukaryota</taxon>
        <taxon>Fungi</taxon>
        <taxon>Dikarya</taxon>
        <taxon>Ascomycota</taxon>
        <taxon>Pezizomycotina</taxon>
        <taxon>Sordariomycetes</taxon>
        <taxon>Xylariomycetidae</taxon>
        <taxon>Xylariales</taxon>
        <taxon>Xylariales incertae sedis</taxon>
        <taxon>Monosporascus</taxon>
    </lineage>
</organism>
<dbReference type="InterPro" id="IPR045055">
    <property type="entry name" value="DNA2/NAM7-like"/>
</dbReference>
<dbReference type="PANTHER" id="PTHR10887:SF341">
    <property type="entry name" value="NFX1-TYPE ZINC FINGER-CONTAINING PROTEIN 1"/>
    <property type="match status" value="1"/>
</dbReference>
<dbReference type="InterPro" id="IPR027417">
    <property type="entry name" value="P-loop_NTPase"/>
</dbReference>
<comment type="caution">
    <text evidence="6">The sequence shown here is derived from an EMBL/GenBank/DDBJ whole genome shotgun (WGS) entry which is preliminary data.</text>
</comment>
<evidence type="ECO:0000259" key="3">
    <source>
        <dbReference type="Pfam" id="PF13086"/>
    </source>
</evidence>
<feature type="domain" description="ZNFX1" evidence="5">
    <location>
        <begin position="116"/>
        <end position="225"/>
    </location>
</feature>
<dbReference type="Gene3D" id="3.40.50.300">
    <property type="entry name" value="P-loop containing nucleotide triphosphate hydrolases"/>
    <property type="match status" value="3"/>
</dbReference>
<keyword evidence="1" id="KW-0547">Nucleotide-binding</keyword>
<dbReference type="InterPro" id="IPR057373">
    <property type="entry name" value="ZNFX1"/>
</dbReference>
<evidence type="ECO:0000259" key="5">
    <source>
        <dbReference type="Pfam" id="PF25396"/>
    </source>
</evidence>
<feature type="region of interest" description="Disordered" evidence="2">
    <location>
        <begin position="1167"/>
        <end position="1190"/>
    </location>
</feature>
<sequence>MADQEAPDPSVSEPNQVQLKILKSHANFEPKCPPEDPDREWRAMPELPTSDELNPDWTNKQQVDKLKSTLLPNTVEAPWKDKDTYLETHYRLQREESITMLRFSIRKFKDNPLMADDEETCIYTKVFVQGYLMTRLGPMCRVRFSTERAGKRIRWNQTRRLTTGGLVALSTATDRFRTICMPAVIADHQVRGGLDQNPPTIQLFWANVDDAVLDPMTELVMVETRFGYFESTRHTMVGLQHVAETDTPLDKYLVQADQSDLPADFVNKDPGMNLASLVHHVPNAADMSRAEEERQLFQLKESLRHYHVLDGIEDRLSQYTNLDNSQLEAVHRILTKELSIIHGPPGTGKTFTSVQALRILLDSQERGSNVVIVAAQTNHAVDQILMQLTNLGFDIVRLGGRTQSEEMKYHSMYNIRRRAVRPSVQKGDRDFKTFEAARKKNISALQNIVKQVFSSGVLDPAQLLAAGVITQEQHTSLVSDDEWVNATEPDSPEGVLVQWLGPGQLLKISPDDYKDPIFEEAEEEKVDDVDAEDYNIELDECVADNDTDRGIIRGTFVPVKHLWAGANPHNYSGSDFRIRREMNRPNLWAIDSSLRGAVYAAWQKRMLELHLAEFRKVLADNKRITNNLKINRWFKDTQIIKGSQLEVIGCTTTGLTKYRGLLAALQPRTMLIEEAAETREANIVSALYPSLQQLILVGDHQQLVPHCDTPGLCGPPYNIRVSLFERLVKLGMPFTMLNMQRRMLPSLRRILNEFYPNLQDHPVVTRPGGRPPIPGMATESFLFEHKWCEAMDEDLSRYNTMEAEMIVGFVSYLLLNGVDVSQITVLTFYRGQRKKILAEVRKLRSSHPFTNVYTVDSYQGEENDIIILSLVRSNGGNRVPQAGFVADQNRGVVSISRARRGFYIFGNMENLLQAGEESYRMWGKVYRAFKEQDRLGAQYGLPITCQQHGKTIFVSHPEQWVANHGGCDLPCDTKFECGHPCGRWCHYIPHSRLMCQAPCERRLRCGHLCQEICGQKCRCDCSEYTGAYPTDEFAEVSHGGAPTAGNHATSSSRGRRDGGGRFSDRRPRQWNQDGVTRPSYGNNNTRFSNSSAYSNRARNWATYNARQEDSLVHQQTPQRTGRLGTAVGALIRLDEEPPTGPENGDVTVVQETFRPVTLTTRGQRTVGEGIVSSGSGTPSPDKPGTPYQGTNFAASHNSLTLIRGPPPAYGPGYGPASTHHNHITGSESVHDPRTSLSQLDGPQGNLPIEVEEGTQGQAEDNRDQPFESLTGNSFSRTLADSPIPSSLAFHSPTSSLGPDFYDEYPVSEYGHSDEMYYDDSPARQYDSGSTDNYGWDDDLGSTDNHGEFHGLRIAGDEAAAQGASMRAHALAPLGHSRQAVGWMDTYERNRRSTRQQAPCTHSHRDVAAYNQGLHLNSLYYEDEHRGEPNYVTAPVERDPNWPEQPQWELRKRAAAEALENERRAGPDLIEL</sequence>
<dbReference type="Proteomes" id="UP000294003">
    <property type="component" value="Unassembled WGS sequence"/>
</dbReference>
<name>A0ABY0H7C8_9PEZI</name>
<dbReference type="CDD" id="cd18808">
    <property type="entry name" value="SF1_C_Upf1"/>
    <property type="match status" value="1"/>
</dbReference>
<protein>
    <recommendedName>
        <fullName evidence="8">Helicase ATP-binding domain-containing protein</fullName>
    </recommendedName>
</protein>
<evidence type="ECO:0000259" key="4">
    <source>
        <dbReference type="Pfam" id="PF13087"/>
    </source>
</evidence>
<dbReference type="InterPro" id="IPR047187">
    <property type="entry name" value="SF1_C_Upf1"/>
</dbReference>
<dbReference type="EMBL" id="QJNS01000185">
    <property type="protein sequence ID" value="RYO83542.1"/>
    <property type="molecule type" value="Genomic_DNA"/>
</dbReference>
<dbReference type="SUPFAM" id="SSF52540">
    <property type="entry name" value="P-loop containing nucleoside triphosphate hydrolases"/>
    <property type="match status" value="1"/>
</dbReference>
<feature type="compositionally biased region" description="Basic and acidic residues" evidence="2">
    <location>
        <begin position="1054"/>
        <end position="1067"/>
    </location>
</feature>
<keyword evidence="1" id="KW-0347">Helicase</keyword>
<dbReference type="Pfam" id="PF25396">
    <property type="entry name" value="ZNFX1"/>
    <property type="match status" value="1"/>
</dbReference>
<gene>
    <name evidence="6" type="ORF">DL762_006066</name>
</gene>
<evidence type="ECO:0000256" key="2">
    <source>
        <dbReference type="SAM" id="MobiDB-lite"/>
    </source>
</evidence>
<proteinExistence type="predicted"/>
<keyword evidence="1" id="KW-0378">Hydrolase</keyword>
<feature type="compositionally biased region" description="Basic and acidic residues" evidence="2">
    <location>
        <begin position="27"/>
        <end position="43"/>
    </location>
</feature>
<feature type="region of interest" description="Disordered" evidence="2">
    <location>
        <begin position="1036"/>
        <end position="1093"/>
    </location>
</feature>
<keyword evidence="7" id="KW-1185">Reference proteome</keyword>
<evidence type="ECO:0000256" key="1">
    <source>
        <dbReference type="ARBA" id="ARBA00022806"/>
    </source>
</evidence>
<feature type="region of interest" description="Disordered" evidence="2">
    <location>
        <begin position="1312"/>
        <end position="1331"/>
    </location>
</feature>
<accession>A0ABY0H7C8</accession>
<dbReference type="Pfam" id="PF13086">
    <property type="entry name" value="AAA_11"/>
    <property type="match status" value="1"/>
</dbReference>
<evidence type="ECO:0008006" key="8">
    <source>
        <dbReference type="Google" id="ProtNLM"/>
    </source>
</evidence>
<feature type="region of interest" description="Disordered" evidence="2">
    <location>
        <begin position="27"/>
        <end position="57"/>
    </location>
</feature>
<dbReference type="CDD" id="cd06008">
    <property type="entry name" value="NF-X1-zinc-finger"/>
    <property type="match status" value="1"/>
</dbReference>